<reference evidence="3 4" key="1">
    <citation type="submission" date="2012-02" db="EMBL/GenBank/DDBJ databases">
        <title>Complete sequence of chromosome of Singulisphaera acidiphila DSM 18658.</title>
        <authorList>
            <consortium name="US DOE Joint Genome Institute (JGI-PGF)"/>
            <person name="Lucas S."/>
            <person name="Copeland A."/>
            <person name="Lapidus A."/>
            <person name="Glavina del Rio T."/>
            <person name="Dalin E."/>
            <person name="Tice H."/>
            <person name="Bruce D."/>
            <person name="Goodwin L."/>
            <person name="Pitluck S."/>
            <person name="Peters L."/>
            <person name="Ovchinnikova G."/>
            <person name="Chertkov O."/>
            <person name="Kyrpides N."/>
            <person name="Mavromatis K."/>
            <person name="Ivanova N."/>
            <person name="Brettin T."/>
            <person name="Detter J.C."/>
            <person name="Han C."/>
            <person name="Larimer F."/>
            <person name="Land M."/>
            <person name="Hauser L."/>
            <person name="Markowitz V."/>
            <person name="Cheng J.-F."/>
            <person name="Hugenholtz P."/>
            <person name="Woyke T."/>
            <person name="Wu D."/>
            <person name="Tindall B."/>
            <person name="Pomrenke H."/>
            <person name="Brambilla E."/>
            <person name="Klenk H.-P."/>
            <person name="Eisen J.A."/>
        </authorList>
    </citation>
    <scope>NUCLEOTIDE SEQUENCE [LARGE SCALE GENOMIC DNA]</scope>
    <source>
        <strain evidence="4">ATCC BAA-1392 / DSM 18658 / VKM B-2454 / MOB10</strain>
    </source>
</reference>
<dbReference type="InterPro" id="IPR006311">
    <property type="entry name" value="TAT_signal"/>
</dbReference>
<gene>
    <name evidence="3" type="ordered locus">Sinac_2764</name>
</gene>
<evidence type="ECO:0000313" key="4">
    <source>
        <dbReference type="Proteomes" id="UP000010798"/>
    </source>
</evidence>
<proteinExistence type="predicted"/>
<dbReference type="Pfam" id="PF19051">
    <property type="entry name" value="GFO_IDH_MocA_C2"/>
    <property type="match status" value="2"/>
</dbReference>
<name>L0DCF2_SINAD</name>
<dbReference type="InterPro" id="IPR036291">
    <property type="entry name" value="NAD(P)-bd_dom_sf"/>
</dbReference>
<evidence type="ECO:0000259" key="2">
    <source>
        <dbReference type="Pfam" id="PF19051"/>
    </source>
</evidence>
<dbReference type="AlphaFoldDB" id="L0DCF2"/>
<dbReference type="OrthoDB" id="9788246at2"/>
<dbReference type="Proteomes" id="UP000010798">
    <property type="component" value="Chromosome"/>
</dbReference>
<dbReference type="Pfam" id="PF01408">
    <property type="entry name" value="GFO_IDH_MocA"/>
    <property type="match status" value="1"/>
</dbReference>
<dbReference type="PANTHER" id="PTHR43818">
    <property type="entry name" value="BCDNA.GH03377"/>
    <property type="match status" value="1"/>
</dbReference>
<dbReference type="KEGG" id="saci:Sinac_2764"/>
<evidence type="ECO:0000259" key="1">
    <source>
        <dbReference type="Pfam" id="PF01408"/>
    </source>
</evidence>
<sequence>MDNRVLSRRGFLQRSMGALTAAGLPTWYAQQLLAAQEEGAVKKTSANDRLVMGIVGIGSPQSRSLQVVGESRPSVDAGQLTFTLGCDAAAAHRARATEVMRQRRFKDFEATTEDFRDLVHNKSLDCVLVATPDHWHAQVAIEALKAGKDVYCEKPLTLTVAESLAVQKVVKDTGRVLQTGSQQRTDFRGMFRLAVELVRAGRLGKIQTIECRLNGNPTSGPLPESPVPEGLDWDLWLGPTPRVPYRKKGNQSNCHYEFRWWYDYSGGKMTDWGAHHLDIAQWALNKDGSGPIAVEVLKASEPHKGGNGYNCHPSFQVQYTYDNGTKVLAMSGGGTDLGSKLVDKDGKVPERRFGPNRGTPVQVGPDENGVLFLGESGTLFVSRGTLLASDAKILAEPLNEDPKVYDGRPTNQMQNFVDCVKSRKPPICNATVGGGSVIVCHIGVIALRTGKKLKWDPVSHQFDDEEANQMLSRPRRDPWQLPV</sequence>
<keyword evidence="4" id="KW-1185">Reference proteome</keyword>
<dbReference type="Gene3D" id="3.40.50.720">
    <property type="entry name" value="NAD(P)-binding Rossmann-like Domain"/>
    <property type="match status" value="1"/>
</dbReference>
<dbReference type="STRING" id="886293.Sinac_2764"/>
<evidence type="ECO:0000313" key="3">
    <source>
        <dbReference type="EMBL" id="AGA27059.1"/>
    </source>
</evidence>
<dbReference type="PANTHER" id="PTHR43818:SF5">
    <property type="entry name" value="OXIDOREDUCTASE FAMILY PROTEIN"/>
    <property type="match status" value="1"/>
</dbReference>
<dbReference type="RefSeq" id="WP_015246210.1">
    <property type="nucleotide sequence ID" value="NC_019892.1"/>
</dbReference>
<dbReference type="EMBL" id="CP003364">
    <property type="protein sequence ID" value="AGA27059.1"/>
    <property type="molecule type" value="Genomic_DNA"/>
</dbReference>
<dbReference type="PROSITE" id="PS51318">
    <property type="entry name" value="TAT"/>
    <property type="match status" value="1"/>
</dbReference>
<protein>
    <submittedName>
        <fullName evidence="3">Putative dehydrogenase</fullName>
    </submittedName>
</protein>
<dbReference type="Gene3D" id="3.30.360.10">
    <property type="entry name" value="Dihydrodipicolinate Reductase, domain 2"/>
    <property type="match status" value="1"/>
</dbReference>
<dbReference type="InterPro" id="IPR050463">
    <property type="entry name" value="Gfo/Idh/MocA_oxidrdct_glycsds"/>
</dbReference>
<organism evidence="3 4">
    <name type="scientific">Singulisphaera acidiphila (strain ATCC BAA-1392 / DSM 18658 / VKM B-2454 / MOB10)</name>
    <dbReference type="NCBI Taxonomy" id="886293"/>
    <lineage>
        <taxon>Bacteria</taxon>
        <taxon>Pseudomonadati</taxon>
        <taxon>Planctomycetota</taxon>
        <taxon>Planctomycetia</taxon>
        <taxon>Isosphaerales</taxon>
        <taxon>Isosphaeraceae</taxon>
        <taxon>Singulisphaera</taxon>
    </lineage>
</organism>
<dbReference type="eggNOG" id="COG0673">
    <property type="taxonomic scope" value="Bacteria"/>
</dbReference>
<dbReference type="GO" id="GO:0000166">
    <property type="term" value="F:nucleotide binding"/>
    <property type="evidence" value="ECO:0007669"/>
    <property type="project" value="InterPro"/>
</dbReference>
<dbReference type="SUPFAM" id="SSF55347">
    <property type="entry name" value="Glyceraldehyde-3-phosphate dehydrogenase-like, C-terminal domain"/>
    <property type="match status" value="1"/>
</dbReference>
<dbReference type="HOGENOM" id="CLU_023194_24_0_0"/>
<feature type="domain" description="Gfo/Idh/MocA-like oxidoreductase bacterial type C-terminal" evidence="2">
    <location>
        <begin position="222"/>
        <end position="340"/>
    </location>
</feature>
<dbReference type="SUPFAM" id="SSF51735">
    <property type="entry name" value="NAD(P)-binding Rossmann-fold domains"/>
    <property type="match status" value="1"/>
</dbReference>
<feature type="domain" description="Gfo/Idh/MocA-like oxidoreductase bacterial type C-terminal" evidence="2">
    <location>
        <begin position="409"/>
        <end position="480"/>
    </location>
</feature>
<dbReference type="InterPro" id="IPR043906">
    <property type="entry name" value="Gfo/Idh/MocA_OxRdtase_bact_C"/>
</dbReference>
<accession>L0DCF2</accession>
<feature type="domain" description="Gfo/Idh/MocA-like oxidoreductase N-terminal" evidence="1">
    <location>
        <begin position="52"/>
        <end position="180"/>
    </location>
</feature>
<dbReference type="InterPro" id="IPR000683">
    <property type="entry name" value="Gfo/Idh/MocA-like_OxRdtase_N"/>
</dbReference>